<evidence type="ECO:0000313" key="3">
    <source>
        <dbReference type="Proteomes" id="UP000292958"/>
    </source>
</evidence>
<keyword evidence="1" id="KW-1133">Transmembrane helix</keyword>
<organism evidence="2 3">
    <name type="scientific">Edaphobacter modestus</name>
    <dbReference type="NCBI Taxonomy" id="388466"/>
    <lineage>
        <taxon>Bacteria</taxon>
        <taxon>Pseudomonadati</taxon>
        <taxon>Acidobacteriota</taxon>
        <taxon>Terriglobia</taxon>
        <taxon>Terriglobales</taxon>
        <taxon>Acidobacteriaceae</taxon>
        <taxon>Edaphobacter</taxon>
    </lineage>
</organism>
<proteinExistence type="predicted"/>
<dbReference type="Proteomes" id="UP000292958">
    <property type="component" value="Unassembled WGS sequence"/>
</dbReference>
<keyword evidence="1" id="KW-0472">Membrane</keyword>
<name>A0A4Q7Y0H6_9BACT</name>
<keyword evidence="3" id="KW-1185">Reference proteome</keyword>
<feature type="transmembrane region" description="Helical" evidence="1">
    <location>
        <begin position="16"/>
        <end position="39"/>
    </location>
</feature>
<accession>A0A4Q7Y0H6</accession>
<keyword evidence="1" id="KW-0812">Transmembrane</keyword>
<reference evidence="2 3" key="1">
    <citation type="submission" date="2019-02" db="EMBL/GenBank/DDBJ databases">
        <title>Genomic Encyclopedia of Archaeal and Bacterial Type Strains, Phase II (KMG-II): from individual species to whole genera.</title>
        <authorList>
            <person name="Goeker M."/>
        </authorList>
    </citation>
    <scope>NUCLEOTIDE SEQUENCE [LARGE SCALE GENOMIC DNA]</scope>
    <source>
        <strain evidence="2 3">DSM 18101</strain>
    </source>
</reference>
<dbReference type="EMBL" id="SHKW01000008">
    <property type="protein sequence ID" value="RZU29059.1"/>
    <property type="molecule type" value="Genomic_DNA"/>
</dbReference>
<protein>
    <submittedName>
        <fullName evidence="2">Uncharacterized protein</fullName>
    </submittedName>
</protein>
<evidence type="ECO:0000313" key="2">
    <source>
        <dbReference type="EMBL" id="RZU29059.1"/>
    </source>
</evidence>
<sequence>MNAIKHEEDDGSNRHLGFLGCGFLRYCVLCFFAFAVGLAPALDCVASNFLVFAQRALCAAAIRSRASWLIGPRPLLILADLAPLIAVTDASNGVLAALRSP</sequence>
<evidence type="ECO:0000256" key="1">
    <source>
        <dbReference type="SAM" id="Phobius"/>
    </source>
</evidence>
<gene>
    <name evidence="2" type="ORF">BDD14_6653</name>
</gene>
<comment type="caution">
    <text evidence="2">The sequence shown here is derived from an EMBL/GenBank/DDBJ whole genome shotgun (WGS) entry which is preliminary data.</text>
</comment>
<dbReference type="AlphaFoldDB" id="A0A4Q7Y0H6"/>